<evidence type="ECO:0000256" key="2">
    <source>
        <dbReference type="ARBA" id="ARBA00022649"/>
    </source>
</evidence>
<evidence type="ECO:0000256" key="3">
    <source>
        <dbReference type="ARBA" id="ARBA00022679"/>
    </source>
</evidence>
<sequence length="171" mass="18855">MSAGGLEAPRRLSRQDVTAGFRSGATELDDWFQRYAWQNQKVNNAVVYVTAQDGVILGYYAITTATYSRDDAPQGLNHRSRPEEIPCILLARLAVDERAQGRGVGAALLKDAIERCYRLSREVGAAALIVHCRDEQARAFYLANGDFLPSPANTLHLLLSMKQLSRMLGSS</sequence>
<dbReference type="RefSeq" id="WP_075249138.1">
    <property type="nucleotide sequence ID" value="NZ_MSGO01000028.1"/>
</dbReference>
<evidence type="ECO:0000259" key="6">
    <source>
        <dbReference type="PROSITE" id="PS51186"/>
    </source>
</evidence>
<dbReference type="AlphaFoldDB" id="A0A1Q8I1A5"/>
<organism evidence="7 8">
    <name type="scientific">Actinomyces oris</name>
    <dbReference type="NCBI Taxonomy" id="544580"/>
    <lineage>
        <taxon>Bacteria</taxon>
        <taxon>Bacillati</taxon>
        <taxon>Actinomycetota</taxon>
        <taxon>Actinomycetes</taxon>
        <taxon>Actinomycetales</taxon>
        <taxon>Actinomycetaceae</taxon>
        <taxon>Actinomyces</taxon>
    </lineage>
</organism>
<dbReference type="InterPro" id="IPR000182">
    <property type="entry name" value="GNAT_dom"/>
</dbReference>
<evidence type="ECO:0000256" key="5">
    <source>
        <dbReference type="ARBA" id="ARBA00049880"/>
    </source>
</evidence>
<comment type="catalytic activity">
    <reaction evidence="5">
        <text>glycyl-tRNA(Gly) + acetyl-CoA = N-acetylglycyl-tRNA(Gly) + CoA + H(+)</text>
        <dbReference type="Rhea" id="RHEA:81867"/>
        <dbReference type="Rhea" id="RHEA-COMP:9683"/>
        <dbReference type="Rhea" id="RHEA-COMP:19766"/>
        <dbReference type="ChEBI" id="CHEBI:15378"/>
        <dbReference type="ChEBI" id="CHEBI:57287"/>
        <dbReference type="ChEBI" id="CHEBI:57288"/>
        <dbReference type="ChEBI" id="CHEBI:78522"/>
        <dbReference type="ChEBI" id="CHEBI:232036"/>
    </reaction>
</comment>
<dbReference type="PROSITE" id="PS51186">
    <property type="entry name" value="GNAT"/>
    <property type="match status" value="1"/>
</dbReference>
<keyword evidence="4" id="KW-0012">Acyltransferase</keyword>
<keyword evidence="2" id="KW-1277">Toxin-antitoxin system</keyword>
<accession>A0A1Q8I1A5</accession>
<keyword evidence="3 7" id="KW-0808">Transferase</keyword>
<comment type="caution">
    <text evidence="7">The sequence shown here is derived from an EMBL/GenBank/DDBJ whole genome shotgun (WGS) entry which is preliminary data.</text>
</comment>
<gene>
    <name evidence="7" type="ORF">BKH32_06250</name>
</gene>
<protein>
    <submittedName>
        <fullName evidence="7">GNAT family N-acetyltransferase</fullName>
    </submittedName>
</protein>
<evidence type="ECO:0000256" key="4">
    <source>
        <dbReference type="ARBA" id="ARBA00023315"/>
    </source>
</evidence>
<keyword evidence="1" id="KW-0678">Repressor</keyword>
<dbReference type="GO" id="GO:0016747">
    <property type="term" value="F:acyltransferase activity, transferring groups other than amino-acyl groups"/>
    <property type="evidence" value="ECO:0007669"/>
    <property type="project" value="InterPro"/>
</dbReference>
<dbReference type="EMBL" id="MSGO01000028">
    <property type="protein sequence ID" value="OLL14867.1"/>
    <property type="molecule type" value="Genomic_DNA"/>
</dbReference>
<dbReference type="Proteomes" id="UP000185736">
    <property type="component" value="Unassembled WGS sequence"/>
</dbReference>
<dbReference type="PANTHER" id="PTHR36449">
    <property type="entry name" value="ACETYLTRANSFERASE-RELATED"/>
    <property type="match status" value="1"/>
</dbReference>
<dbReference type="SUPFAM" id="SSF55729">
    <property type="entry name" value="Acyl-CoA N-acyltransferases (Nat)"/>
    <property type="match status" value="1"/>
</dbReference>
<evidence type="ECO:0000256" key="1">
    <source>
        <dbReference type="ARBA" id="ARBA00022491"/>
    </source>
</evidence>
<name>A0A1Q8I1A5_9ACTO</name>
<dbReference type="CDD" id="cd04301">
    <property type="entry name" value="NAT_SF"/>
    <property type="match status" value="1"/>
</dbReference>
<evidence type="ECO:0000313" key="7">
    <source>
        <dbReference type="EMBL" id="OLL14867.1"/>
    </source>
</evidence>
<dbReference type="PANTHER" id="PTHR36449:SF1">
    <property type="entry name" value="ACETYLTRANSFERASE"/>
    <property type="match status" value="1"/>
</dbReference>
<feature type="domain" description="N-acetyltransferase" evidence="6">
    <location>
        <begin position="1"/>
        <end position="164"/>
    </location>
</feature>
<dbReference type="InterPro" id="IPR016181">
    <property type="entry name" value="Acyl_CoA_acyltransferase"/>
</dbReference>
<reference evidence="7 8" key="1">
    <citation type="submission" date="2016-12" db="EMBL/GenBank/DDBJ databases">
        <title>Genomic comparison of strains in the 'Actinomyces naeslundii' group.</title>
        <authorList>
            <person name="Mughal S.R."/>
            <person name="Do T."/>
            <person name="Gilbert S.C."/>
            <person name="Witherden E.A."/>
            <person name="Didelot X."/>
            <person name="Beighton D."/>
        </authorList>
    </citation>
    <scope>NUCLEOTIDE SEQUENCE [LARGE SCALE GENOMIC DNA]</scope>
    <source>
        <strain evidence="7 8">S64C</strain>
    </source>
</reference>
<dbReference type="Gene3D" id="3.40.630.30">
    <property type="match status" value="1"/>
</dbReference>
<dbReference type="Pfam" id="PF00583">
    <property type="entry name" value="Acetyltransf_1"/>
    <property type="match status" value="1"/>
</dbReference>
<proteinExistence type="predicted"/>
<evidence type="ECO:0000313" key="8">
    <source>
        <dbReference type="Proteomes" id="UP000185736"/>
    </source>
</evidence>